<feature type="non-terminal residue" evidence="2">
    <location>
        <position position="1"/>
    </location>
</feature>
<feature type="region of interest" description="Disordered" evidence="1">
    <location>
        <begin position="148"/>
        <end position="179"/>
    </location>
</feature>
<evidence type="ECO:0000256" key="1">
    <source>
        <dbReference type="SAM" id="MobiDB-lite"/>
    </source>
</evidence>
<dbReference type="EMBL" id="KN833198">
    <property type="protein sequence ID" value="KIM71855.1"/>
    <property type="molecule type" value="Genomic_DNA"/>
</dbReference>
<reference evidence="2 3" key="1">
    <citation type="submission" date="2014-04" db="EMBL/GenBank/DDBJ databases">
        <authorList>
            <consortium name="DOE Joint Genome Institute"/>
            <person name="Kuo A."/>
            <person name="Tarkka M."/>
            <person name="Buscot F."/>
            <person name="Kohler A."/>
            <person name="Nagy L.G."/>
            <person name="Floudas D."/>
            <person name="Copeland A."/>
            <person name="Barry K.W."/>
            <person name="Cichocki N."/>
            <person name="Veneault-Fourrey C."/>
            <person name="LaButti K."/>
            <person name="Lindquist E.A."/>
            <person name="Lipzen A."/>
            <person name="Lundell T."/>
            <person name="Morin E."/>
            <person name="Murat C."/>
            <person name="Sun H."/>
            <person name="Tunlid A."/>
            <person name="Henrissat B."/>
            <person name="Grigoriev I.V."/>
            <person name="Hibbett D.S."/>
            <person name="Martin F."/>
            <person name="Nordberg H.P."/>
            <person name="Cantor M.N."/>
            <person name="Hua S.X."/>
        </authorList>
    </citation>
    <scope>NUCLEOTIDE SEQUENCE [LARGE SCALE GENOMIC DNA]</scope>
    <source>
        <strain evidence="2 3">F 1598</strain>
    </source>
</reference>
<dbReference type="HOGENOM" id="CLU_1506952_0_0_1"/>
<evidence type="ECO:0000313" key="3">
    <source>
        <dbReference type="Proteomes" id="UP000054166"/>
    </source>
</evidence>
<organism evidence="2 3">
    <name type="scientific">Piloderma croceum (strain F 1598)</name>
    <dbReference type="NCBI Taxonomy" id="765440"/>
    <lineage>
        <taxon>Eukaryota</taxon>
        <taxon>Fungi</taxon>
        <taxon>Dikarya</taxon>
        <taxon>Basidiomycota</taxon>
        <taxon>Agaricomycotina</taxon>
        <taxon>Agaricomycetes</taxon>
        <taxon>Agaricomycetidae</taxon>
        <taxon>Atheliales</taxon>
        <taxon>Atheliaceae</taxon>
        <taxon>Piloderma</taxon>
    </lineage>
</organism>
<dbReference type="OrthoDB" id="3046455at2759"/>
<dbReference type="AlphaFoldDB" id="A0A0C3EGQ1"/>
<sequence>EVPVKKILHHVGHHVIGSKMDLNENLQQQVGNEPCGYYGQSGTCSIGLIKPARALVPVSDCLYFQKFSLVAAGKSTTSGPSTNRPLRCDICHERQVPNRHKYSDEHVFWSYNMEKHIEKKHPGVIISATFQTSYLVTAEERKHLQIEVKPAPKSGGTKRKLSKSGIVDFEGNHGPKQHH</sequence>
<gene>
    <name evidence="2" type="ORF">PILCRDRAFT_93684</name>
</gene>
<dbReference type="Proteomes" id="UP000054166">
    <property type="component" value="Unassembled WGS sequence"/>
</dbReference>
<reference evidence="3" key="2">
    <citation type="submission" date="2015-01" db="EMBL/GenBank/DDBJ databases">
        <title>Evolutionary Origins and Diversification of the Mycorrhizal Mutualists.</title>
        <authorList>
            <consortium name="DOE Joint Genome Institute"/>
            <consortium name="Mycorrhizal Genomics Consortium"/>
            <person name="Kohler A."/>
            <person name="Kuo A."/>
            <person name="Nagy L.G."/>
            <person name="Floudas D."/>
            <person name="Copeland A."/>
            <person name="Barry K.W."/>
            <person name="Cichocki N."/>
            <person name="Veneault-Fourrey C."/>
            <person name="LaButti K."/>
            <person name="Lindquist E.A."/>
            <person name="Lipzen A."/>
            <person name="Lundell T."/>
            <person name="Morin E."/>
            <person name="Murat C."/>
            <person name="Riley R."/>
            <person name="Ohm R."/>
            <person name="Sun H."/>
            <person name="Tunlid A."/>
            <person name="Henrissat B."/>
            <person name="Grigoriev I.V."/>
            <person name="Hibbett D.S."/>
            <person name="Martin F."/>
        </authorList>
    </citation>
    <scope>NUCLEOTIDE SEQUENCE [LARGE SCALE GENOMIC DNA]</scope>
    <source>
        <strain evidence="3">F 1598</strain>
    </source>
</reference>
<keyword evidence="3" id="KW-1185">Reference proteome</keyword>
<accession>A0A0C3EGQ1</accession>
<proteinExistence type="predicted"/>
<name>A0A0C3EGQ1_PILCF</name>
<evidence type="ECO:0000313" key="2">
    <source>
        <dbReference type="EMBL" id="KIM71855.1"/>
    </source>
</evidence>
<protein>
    <submittedName>
        <fullName evidence="2">Uncharacterized protein</fullName>
    </submittedName>
</protein>
<dbReference type="InParanoid" id="A0A0C3EGQ1"/>